<evidence type="ECO:0000256" key="10">
    <source>
        <dbReference type="ARBA" id="ARBA00023004"/>
    </source>
</evidence>
<dbReference type="InterPro" id="IPR007372">
    <property type="entry name" value="Lipid/polyisoprenoid-bd_YceI"/>
</dbReference>
<dbReference type="EMBL" id="FTPR01000001">
    <property type="protein sequence ID" value="SIT80121.1"/>
    <property type="molecule type" value="Genomic_DNA"/>
</dbReference>
<dbReference type="Proteomes" id="UP000186997">
    <property type="component" value="Unassembled WGS sequence"/>
</dbReference>
<dbReference type="STRING" id="287098.SAMN05421665_1057"/>
<dbReference type="InterPro" id="IPR016174">
    <property type="entry name" value="Di-haem_cyt_TM"/>
</dbReference>
<keyword evidence="9 13" id="KW-1133">Transmembrane helix</keyword>
<dbReference type="Gene3D" id="2.40.128.110">
    <property type="entry name" value="Lipid/polyisoprenoid-binding, YceI-like"/>
    <property type="match status" value="1"/>
</dbReference>
<dbReference type="GO" id="GO:0046872">
    <property type="term" value="F:metal ion binding"/>
    <property type="evidence" value="ECO:0007669"/>
    <property type="project" value="UniProtKB-KW"/>
</dbReference>
<comment type="subcellular location">
    <subcellularLocation>
        <location evidence="2">Cell membrane</location>
        <topology evidence="2">Multi-pass membrane protein</topology>
    </subcellularLocation>
</comment>
<reference evidence="16" key="1">
    <citation type="submission" date="2017-01" db="EMBL/GenBank/DDBJ databases">
        <authorList>
            <person name="Varghese N."/>
            <person name="Submissions S."/>
        </authorList>
    </citation>
    <scope>NUCLEOTIDE SEQUENCE [LARGE SCALE GENOMIC DNA]</scope>
    <source>
        <strain evidence="16">DSM 29591</strain>
    </source>
</reference>
<evidence type="ECO:0000256" key="3">
    <source>
        <dbReference type="ARBA" id="ARBA00022448"/>
    </source>
</evidence>
<dbReference type="GO" id="GO:0022904">
    <property type="term" value="P:respiratory electron transport chain"/>
    <property type="evidence" value="ECO:0007669"/>
    <property type="project" value="InterPro"/>
</dbReference>
<evidence type="ECO:0000256" key="6">
    <source>
        <dbReference type="ARBA" id="ARBA00022692"/>
    </source>
</evidence>
<comment type="cofactor">
    <cofactor evidence="1">
        <name>heme b</name>
        <dbReference type="ChEBI" id="CHEBI:60344"/>
    </cofactor>
</comment>
<evidence type="ECO:0000256" key="5">
    <source>
        <dbReference type="ARBA" id="ARBA00022617"/>
    </source>
</evidence>
<dbReference type="OrthoDB" id="1247465at2"/>
<organism evidence="15 16">
    <name type="scientific">Yoonia rosea</name>
    <dbReference type="NCBI Taxonomy" id="287098"/>
    <lineage>
        <taxon>Bacteria</taxon>
        <taxon>Pseudomonadati</taxon>
        <taxon>Pseudomonadota</taxon>
        <taxon>Alphaproteobacteria</taxon>
        <taxon>Rhodobacterales</taxon>
        <taxon>Paracoccaceae</taxon>
        <taxon>Yoonia</taxon>
    </lineage>
</organism>
<evidence type="ECO:0000256" key="4">
    <source>
        <dbReference type="ARBA" id="ARBA00022475"/>
    </source>
</evidence>
<evidence type="ECO:0000256" key="2">
    <source>
        <dbReference type="ARBA" id="ARBA00004651"/>
    </source>
</evidence>
<dbReference type="PANTHER" id="PTHR30529">
    <property type="entry name" value="CYTOCHROME B561"/>
    <property type="match status" value="1"/>
</dbReference>
<feature type="domain" description="Lipid/polyisoprenoid-binding YceI-like" evidence="14">
    <location>
        <begin position="237"/>
        <end position="391"/>
    </location>
</feature>
<feature type="transmembrane region" description="Helical" evidence="13">
    <location>
        <begin position="14"/>
        <end position="35"/>
    </location>
</feature>
<evidence type="ECO:0000256" key="12">
    <source>
        <dbReference type="ARBA" id="ARBA00037975"/>
    </source>
</evidence>
<dbReference type="RefSeq" id="WP_076659803.1">
    <property type="nucleotide sequence ID" value="NZ_FTPR01000001.1"/>
</dbReference>
<evidence type="ECO:0000256" key="13">
    <source>
        <dbReference type="SAM" id="Phobius"/>
    </source>
</evidence>
<sequence length="392" mass="41711">MSATQTYGTVTKTFHWLTALLILTIVPLGVVAYDLPYETNEQLALKAQLFSYHKTLGVIVFAVALARIAWALTQTKPAPLHPERKSETWLAETVHWLLYISLVAVPLTGWIHHAATEGFAPILLPIGQDLPFVPNDEAVAKLFGGLHWLWSKIMVGSILLHIAGALKHVFIDKDATLRRMWFGKSDAAGLGRHAGTWTAPVAAVALYVALTGAGAAAGLYAAPSTVERIELAEVSSDWTVTEGSINLTITQFGSAVSGGFADWTSAISFDENASDVMGSVETTISIGSLSLGSVTGQALDADFFNAATFPTAVFTADILADGDAYVADGTLTIKDITAPLALPFTLTLDGDTATMNGSITIDRRTFEIGQSMSDESNLAFPVQVDIALTATR</sequence>
<gene>
    <name evidence="15" type="ORF">SAMN05421665_1057</name>
</gene>
<keyword evidence="16" id="KW-1185">Reference proteome</keyword>
<evidence type="ECO:0000313" key="15">
    <source>
        <dbReference type="EMBL" id="SIT80121.1"/>
    </source>
</evidence>
<proteinExistence type="inferred from homology"/>
<name>A0A1R3WQA5_9RHOB</name>
<keyword evidence="11 13" id="KW-0472">Membrane</keyword>
<dbReference type="InterPro" id="IPR011577">
    <property type="entry name" value="Cyt_b561_bac/Ni-Hgenase"/>
</dbReference>
<evidence type="ECO:0000313" key="16">
    <source>
        <dbReference type="Proteomes" id="UP000186997"/>
    </source>
</evidence>
<evidence type="ECO:0000256" key="9">
    <source>
        <dbReference type="ARBA" id="ARBA00022989"/>
    </source>
</evidence>
<dbReference type="SUPFAM" id="SSF101874">
    <property type="entry name" value="YceI-like"/>
    <property type="match status" value="1"/>
</dbReference>
<keyword evidence="7" id="KW-0479">Metal-binding</keyword>
<evidence type="ECO:0000256" key="7">
    <source>
        <dbReference type="ARBA" id="ARBA00022723"/>
    </source>
</evidence>
<dbReference type="InterPro" id="IPR052168">
    <property type="entry name" value="Cytochrome_b561_oxidase"/>
</dbReference>
<keyword evidence="3" id="KW-0813">Transport</keyword>
<comment type="similarity">
    <text evidence="12">Belongs to the cytochrome b561 family.</text>
</comment>
<dbReference type="Gene3D" id="1.20.950.20">
    <property type="entry name" value="Transmembrane di-heme cytochromes, Chain C"/>
    <property type="match status" value="1"/>
</dbReference>
<dbReference type="GO" id="GO:0009055">
    <property type="term" value="F:electron transfer activity"/>
    <property type="evidence" value="ECO:0007669"/>
    <property type="project" value="InterPro"/>
</dbReference>
<protein>
    <submittedName>
        <fullName evidence="15">Cytochrome b561</fullName>
    </submittedName>
</protein>
<keyword evidence="5" id="KW-0349">Heme</keyword>
<accession>A0A1R3WQA5</accession>
<evidence type="ECO:0000256" key="1">
    <source>
        <dbReference type="ARBA" id="ARBA00001970"/>
    </source>
</evidence>
<dbReference type="InterPro" id="IPR036761">
    <property type="entry name" value="TTHA0802/YceI-like_sf"/>
</dbReference>
<evidence type="ECO:0000256" key="8">
    <source>
        <dbReference type="ARBA" id="ARBA00022982"/>
    </source>
</evidence>
<dbReference type="GO" id="GO:0020037">
    <property type="term" value="F:heme binding"/>
    <property type="evidence" value="ECO:0007669"/>
    <property type="project" value="TreeGrafter"/>
</dbReference>
<evidence type="ECO:0000256" key="11">
    <source>
        <dbReference type="ARBA" id="ARBA00023136"/>
    </source>
</evidence>
<feature type="transmembrane region" description="Helical" evidence="13">
    <location>
        <begin position="55"/>
        <end position="73"/>
    </location>
</feature>
<feature type="transmembrane region" description="Helical" evidence="13">
    <location>
        <begin position="149"/>
        <end position="170"/>
    </location>
</feature>
<dbReference type="SUPFAM" id="SSF81342">
    <property type="entry name" value="Transmembrane di-heme cytochromes"/>
    <property type="match status" value="1"/>
</dbReference>
<dbReference type="Pfam" id="PF04264">
    <property type="entry name" value="YceI"/>
    <property type="match status" value="1"/>
</dbReference>
<dbReference type="Pfam" id="PF01292">
    <property type="entry name" value="Ni_hydr_CYTB"/>
    <property type="match status" value="1"/>
</dbReference>
<keyword evidence="8" id="KW-0249">Electron transport</keyword>
<dbReference type="AlphaFoldDB" id="A0A1R3WQA5"/>
<keyword evidence="6 13" id="KW-0812">Transmembrane</keyword>
<dbReference type="PANTHER" id="PTHR30529:SF1">
    <property type="entry name" value="CYTOCHROME B561 HOMOLOG 2"/>
    <property type="match status" value="1"/>
</dbReference>
<feature type="transmembrane region" description="Helical" evidence="13">
    <location>
        <begin position="94"/>
        <end position="115"/>
    </location>
</feature>
<keyword evidence="10" id="KW-0408">Iron</keyword>
<evidence type="ECO:0000259" key="14">
    <source>
        <dbReference type="SMART" id="SM00867"/>
    </source>
</evidence>
<dbReference type="SMART" id="SM00867">
    <property type="entry name" value="YceI"/>
    <property type="match status" value="1"/>
</dbReference>
<keyword evidence="4" id="KW-1003">Cell membrane</keyword>
<dbReference type="GO" id="GO:0005886">
    <property type="term" value="C:plasma membrane"/>
    <property type="evidence" value="ECO:0007669"/>
    <property type="project" value="UniProtKB-SubCell"/>
</dbReference>